<sequence>MVRDGREKSIINVKDPSIHAITLLLLATSFPKVKDSCINGSLHIILVLRRGHVLLDEPHTFLWHNQKVSYVVKLHVDSPALAVSV</sequence>
<organism evidence="1 2">
    <name type="scientific">Capsella rubella</name>
    <dbReference type="NCBI Taxonomy" id="81985"/>
    <lineage>
        <taxon>Eukaryota</taxon>
        <taxon>Viridiplantae</taxon>
        <taxon>Streptophyta</taxon>
        <taxon>Embryophyta</taxon>
        <taxon>Tracheophyta</taxon>
        <taxon>Spermatophyta</taxon>
        <taxon>Magnoliopsida</taxon>
        <taxon>eudicotyledons</taxon>
        <taxon>Gunneridae</taxon>
        <taxon>Pentapetalae</taxon>
        <taxon>rosids</taxon>
        <taxon>malvids</taxon>
        <taxon>Brassicales</taxon>
        <taxon>Brassicaceae</taxon>
        <taxon>Camelineae</taxon>
        <taxon>Capsella</taxon>
    </lineage>
</organism>
<protein>
    <submittedName>
        <fullName evidence="1">Uncharacterized protein</fullName>
    </submittedName>
</protein>
<evidence type="ECO:0000313" key="2">
    <source>
        <dbReference type="Proteomes" id="UP000029121"/>
    </source>
</evidence>
<reference evidence="2" key="1">
    <citation type="journal article" date="2013" name="Nat. Genet.">
        <title>The Capsella rubella genome and the genomic consequences of rapid mating system evolution.</title>
        <authorList>
            <person name="Slotte T."/>
            <person name="Hazzouri K.M."/>
            <person name="Agren J.A."/>
            <person name="Koenig D."/>
            <person name="Maumus F."/>
            <person name="Guo Y.L."/>
            <person name="Steige K."/>
            <person name="Platts A.E."/>
            <person name="Escobar J.S."/>
            <person name="Newman L.K."/>
            <person name="Wang W."/>
            <person name="Mandakova T."/>
            <person name="Vello E."/>
            <person name="Smith L.M."/>
            <person name="Henz S.R."/>
            <person name="Steffen J."/>
            <person name="Takuno S."/>
            <person name="Brandvain Y."/>
            <person name="Coop G."/>
            <person name="Andolfatto P."/>
            <person name="Hu T.T."/>
            <person name="Blanchette M."/>
            <person name="Clark R.M."/>
            <person name="Quesneville H."/>
            <person name="Nordborg M."/>
            <person name="Gaut B.S."/>
            <person name="Lysak M.A."/>
            <person name="Jenkins J."/>
            <person name="Grimwood J."/>
            <person name="Chapman J."/>
            <person name="Prochnik S."/>
            <person name="Shu S."/>
            <person name="Rokhsar D."/>
            <person name="Schmutz J."/>
            <person name="Weigel D."/>
            <person name="Wright S.I."/>
        </authorList>
    </citation>
    <scope>NUCLEOTIDE SEQUENCE [LARGE SCALE GENOMIC DNA]</scope>
    <source>
        <strain evidence="2">cv. Monte Gargano</strain>
    </source>
</reference>
<gene>
    <name evidence="1" type="ORF">CARUB_v10027459mg</name>
</gene>
<name>R0GSW2_9BRAS</name>
<keyword evidence="2" id="KW-1185">Reference proteome</keyword>
<dbReference type="Proteomes" id="UP000029121">
    <property type="component" value="Unassembled WGS sequence"/>
</dbReference>
<accession>R0GSW2</accession>
<dbReference type="AlphaFoldDB" id="R0GSW2"/>
<proteinExistence type="predicted"/>
<evidence type="ECO:0000313" key="1">
    <source>
        <dbReference type="EMBL" id="EOA14293.1"/>
    </source>
</evidence>
<dbReference type="EMBL" id="KB870812">
    <property type="protein sequence ID" value="EOA14293.1"/>
    <property type="molecule type" value="Genomic_DNA"/>
</dbReference>